<evidence type="ECO:0000256" key="1">
    <source>
        <dbReference type="ARBA" id="ARBA00010792"/>
    </source>
</evidence>
<evidence type="ECO:0000256" key="2">
    <source>
        <dbReference type="SAM" id="Phobius"/>
    </source>
</evidence>
<evidence type="ECO:0000259" key="3">
    <source>
        <dbReference type="Pfam" id="PF09335"/>
    </source>
</evidence>
<evidence type="ECO:0000313" key="4">
    <source>
        <dbReference type="EMBL" id="MXQ53890.1"/>
    </source>
</evidence>
<protein>
    <submittedName>
        <fullName evidence="4">DedA family protein</fullName>
    </submittedName>
</protein>
<dbReference type="Pfam" id="PF09335">
    <property type="entry name" value="VTT_dom"/>
    <property type="match status" value="1"/>
</dbReference>
<proteinExistence type="inferred from homology"/>
<keyword evidence="2" id="KW-0812">Transmembrane</keyword>
<dbReference type="GO" id="GO:0005886">
    <property type="term" value="C:plasma membrane"/>
    <property type="evidence" value="ECO:0007669"/>
    <property type="project" value="TreeGrafter"/>
</dbReference>
<feature type="domain" description="VTT" evidence="3">
    <location>
        <begin position="31"/>
        <end position="156"/>
    </location>
</feature>
<dbReference type="Proteomes" id="UP000430692">
    <property type="component" value="Unassembled WGS sequence"/>
</dbReference>
<dbReference type="PANTHER" id="PTHR42709:SF9">
    <property type="entry name" value="ALKALINE PHOSPHATASE LIKE PROTEIN"/>
    <property type="match status" value="1"/>
</dbReference>
<gene>
    <name evidence="4" type="ORF">GSM42_09195</name>
</gene>
<organism evidence="4 5">
    <name type="scientific">Shimazuella alba</name>
    <dbReference type="NCBI Taxonomy" id="2690964"/>
    <lineage>
        <taxon>Bacteria</taxon>
        <taxon>Bacillati</taxon>
        <taxon>Bacillota</taxon>
        <taxon>Bacilli</taxon>
        <taxon>Bacillales</taxon>
        <taxon>Thermoactinomycetaceae</taxon>
        <taxon>Shimazuella</taxon>
    </lineage>
</organism>
<evidence type="ECO:0000313" key="5">
    <source>
        <dbReference type="Proteomes" id="UP000430692"/>
    </source>
</evidence>
<accession>A0A6I4VVK3</accession>
<sequence>MGMEQLMDWISQYGYVALFFCLWLGIVGMPIPDEVIVMTGGFVSSLGVLKLAPSFVITYLGVVSGLSIGYTLGRYYGVGLTKKFREKEKWRSYLQRSEKLVQKYGKFALCVSYFLPVVRHVIPYVVGSNKMKFRDYALYSYSIGLAWTGAFFWLGYQFGQAIPVIAATSRNWGYVALGVILLGIVVFQVIHAYRQKKMTKVSN</sequence>
<dbReference type="RefSeq" id="WP_160801249.1">
    <property type="nucleotide sequence ID" value="NZ_WUUL01000005.1"/>
</dbReference>
<keyword evidence="2" id="KW-1133">Transmembrane helix</keyword>
<comment type="similarity">
    <text evidence="1">Belongs to the DedA family.</text>
</comment>
<dbReference type="PANTHER" id="PTHR42709">
    <property type="entry name" value="ALKALINE PHOSPHATASE LIKE PROTEIN"/>
    <property type="match status" value="1"/>
</dbReference>
<name>A0A6I4VVK3_9BACL</name>
<feature type="transmembrane region" description="Helical" evidence="2">
    <location>
        <begin position="174"/>
        <end position="193"/>
    </location>
</feature>
<dbReference type="InterPro" id="IPR032816">
    <property type="entry name" value="VTT_dom"/>
</dbReference>
<reference evidence="4 5" key="1">
    <citation type="submission" date="2019-12" db="EMBL/GenBank/DDBJ databases">
        <title>Whole-genome analyses of novel actinobacteria.</title>
        <authorList>
            <person name="Sahin N."/>
            <person name="Saygin H."/>
        </authorList>
    </citation>
    <scope>NUCLEOTIDE SEQUENCE [LARGE SCALE GENOMIC DNA]</scope>
    <source>
        <strain evidence="4 5">KC615</strain>
    </source>
</reference>
<feature type="transmembrane region" description="Helical" evidence="2">
    <location>
        <begin position="12"/>
        <end position="31"/>
    </location>
</feature>
<feature type="transmembrane region" description="Helical" evidence="2">
    <location>
        <begin position="51"/>
        <end position="73"/>
    </location>
</feature>
<comment type="caution">
    <text evidence="4">The sequence shown here is derived from an EMBL/GenBank/DDBJ whole genome shotgun (WGS) entry which is preliminary data.</text>
</comment>
<dbReference type="AlphaFoldDB" id="A0A6I4VVK3"/>
<keyword evidence="5" id="KW-1185">Reference proteome</keyword>
<keyword evidence="2" id="KW-0472">Membrane</keyword>
<feature type="transmembrane region" description="Helical" evidence="2">
    <location>
        <begin position="136"/>
        <end position="154"/>
    </location>
</feature>
<dbReference type="EMBL" id="WUUL01000005">
    <property type="protein sequence ID" value="MXQ53890.1"/>
    <property type="molecule type" value="Genomic_DNA"/>
</dbReference>
<dbReference type="InterPro" id="IPR051311">
    <property type="entry name" value="DedA_domain"/>
</dbReference>